<dbReference type="GeneID" id="70251825"/>
<protein>
    <submittedName>
        <fullName evidence="1">Uncharacterized protein</fullName>
    </submittedName>
</protein>
<dbReference type="RefSeq" id="XP_046066274.1">
    <property type="nucleotide sequence ID" value="XM_046221538.1"/>
</dbReference>
<organism evidence="1 2">
    <name type="scientific">Talaromyces proteolyticus</name>
    <dbReference type="NCBI Taxonomy" id="1131652"/>
    <lineage>
        <taxon>Eukaryota</taxon>
        <taxon>Fungi</taxon>
        <taxon>Dikarya</taxon>
        <taxon>Ascomycota</taxon>
        <taxon>Pezizomycotina</taxon>
        <taxon>Eurotiomycetes</taxon>
        <taxon>Eurotiomycetidae</taxon>
        <taxon>Eurotiales</taxon>
        <taxon>Trichocomaceae</taxon>
        <taxon>Talaromyces</taxon>
        <taxon>Talaromyces sect. Bacilispori</taxon>
    </lineage>
</organism>
<dbReference type="EMBL" id="JAJTJA010000014">
    <property type="protein sequence ID" value="KAH8689991.1"/>
    <property type="molecule type" value="Genomic_DNA"/>
</dbReference>
<comment type="caution">
    <text evidence="1">The sequence shown here is derived from an EMBL/GenBank/DDBJ whole genome shotgun (WGS) entry which is preliminary data.</text>
</comment>
<dbReference type="AlphaFoldDB" id="A0AAD4KFR7"/>
<gene>
    <name evidence="1" type="ORF">BGW36DRAFT_440770</name>
</gene>
<evidence type="ECO:0000313" key="1">
    <source>
        <dbReference type="EMBL" id="KAH8689991.1"/>
    </source>
</evidence>
<name>A0AAD4KFR7_9EURO</name>
<reference evidence="1" key="1">
    <citation type="submission" date="2021-12" db="EMBL/GenBank/DDBJ databases">
        <title>Convergent genome expansion in fungi linked to evolution of root-endophyte symbiosis.</title>
        <authorList>
            <consortium name="DOE Joint Genome Institute"/>
            <person name="Ke Y.-H."/>
            <person name="Bonito G."/>
            <person name="Liao H.-L."/>
            <person name="Looney B."/>
            <person name="Rojas-Flechas A."/>
            <person name="Nash J."/>
            <person name="Hameed K."/>
            <person name="Schadt C."/>
            <person name="Martin F."/>
            <person name="Crous P.W."/>
            <person name="Miettinen O."/>
            <person name="Magnuson J.K."/>
            <person name="Labbe J."/>
            <person name="Jacobson D."/>
            <person name="Doktycz M.J."/>
            <person name="Veneault-Fourrey C."/>
            <person name="Kuo A."/>
            <person name="Mondo S."/>
            <person name="Calhoun S."/>
            <person name="Riley R."/>
            <person name="Ohm R."/>
            <person name="LaButti K."/>
            <person name="Andreopoulos B."/>
            <person name="Pangilinan J."/>
            <person name="Nolan M."/>
            <person name="Tritt A."/>
            <person name="Clum A."/>
            <person name="Lipzen A."/>
            <person name="Daum C."/>
            <person name="Barry K."/>
            <person name="Grigoriev I.V."/>
            <person name="Vilgalys R."/>
        </authorList>
    </citation>
    <scope>NUCLEOTIDE SEQUENCE</scope>
    <source>
        <strain evidence="1">PMI_201</strain>
    </source>
</reference>
<keyword evidence="2" id="KW-1185">Reference proteome</keyword>
<sequence length="246" mass="28759">MDEISWIQKPDIDADNQTHVKVGWLFHETCFAILEMAAKCRMTSIESDTLFRALNDEYIKKRAEFKKAMINEDVSTEKMLRRLREDNLNPLWIPGLQNVIQAAFDRPVPQPQPAERIPPGIKTNAGFKISLGAFYLLTIAIQERIANHIGNLRDLRVMILLGRWRLSDKFWINRIPDCIHEIHGISDTKIDWQWLGLEVLKLVEKNEPTGYPNRTRVHQYAKRIWNFYLLNQSDTTNVHNIENSQL</sequence>
<evidence type="ECO:0000313" key="2">
    <source>
        <dbReference type="Proteomes" id="UP001201262"/>
    </source>
</evidence>
<accession>A0AAD4KFR7</accession>
<dbReference type="Proteomes" id="UP001201262">
    <property type="component" value="Unassembled WGS sequence"/>
</dbReference>
<proteinExistence type="predicted"/>